<dbReference type="Pfam" id="PF03009">
    <property type="entry name" value="GDPD"/>
    <property type="match status" value="1"/>
</dbReference>
<sequence>MIKLDNTLLLGHRGARSEALENTLFGFEHAYKLQAQGLSGVEFDVQLTADGHLVIFHDETLQRLCGLQSRVDQLSLIEIQRQLQLGHKIMTLDMLAQSMTYSSTIFSQPQVPKDLVTQVTETTKIAKTQNHKITLPALTQFTHIELEIKTHNRTNYSKLIQALIRYLVGTPLASLPIVLTTFDVQLLAQLQCNKLLANIPRGLLVRTPHSIVSAPNTALQLGCTQLGIHYPLITKSIIQNAHRYGLPVSAWTVNDIEIAKKLVEWQVDVIITDIPSQLL</sequence>
<dbReference type="PANTHER" id="PTHR46211:SF14">
    <property type="entry name" value="GLYCEROPHOSPHODIESTER PHOSPHODIESTERASE"/>
    <property type="match status" value="1"/>
</dbReference>
<feature type="domain" description="GP-PDE" evidence="1">
    <location>
        <begin position="7"/>
        <end position="279"/>
    </location>
</feature>
<dbReference type="PROSITE" id="PS51704">
    <property type="entry name" value="GP_PDE"/>
    <property type="match status" value="1"/>
</dbReference>
<organism evidence="2 3">
    <name type="scientific">Psychrobacter saeujeotis</name>
    <dbReference type="NCBI Taxonomy" id="3143436"/>
    <lineage>
        <taxon>Bacteria</taxon>
        <taxon>Pseudomonadati</taxon>
        <taxon>Pseudomonadota</taxon>
        <taxon>Gammaproteobacteria</taxon>
        <taxon>Moraxellales</taxon>
        <taxon>Moraxellaceae</taxon>
        <taxon>Psychrobacter</taxon>
    </lineage>
</organism>
<dbReference type="InterPro" id="IPR017946">
    <property type="entry name" value="PLC-like_Pdiesterase_TIM-brl"/>
</dbReference>
<evidence type="ECO:0000259" key="1">
    <source>
        <dbReference type="PROSITE" id="PS51704"/>
    </source>
</evidence>
<name>A0ABU9X725_9GAMM</name>
<gene>
    <name evidence="2" type="ORF">AAIR29_06060</name>
</gene>
<protein>
    <submittedName>
        <fullName evidence="2">Glycerophosphodiester phosphodiesterase</fullName>
    </submittedName>
</protein>
<dbReference type="RefSeq" id="WP_299219991.1">
    <property type="nucleotide sequence ID" value="NZ_JBDGHN010000002.1"/>
</dbReference>
<dbReference type="Proteomes" id="UP001461960">
    <property type="component" value="Unassembled WGS sequence"/>
</dbReference>
<dbReference type="EMBL" id="JBDGHN010000002">
    <property type="protein sequence ID" value="MEN2751198.1"/>
    <property type="molecule type" value="Genomic_DNA"/>
</dbReference>
<evidence type="ECO:0000313" key="2">
    <source>
        <dbReference type="EMBL" id="MEN2751198.1"/>
    </source>
</evidence>
<dbReference type="Gene3D" id="3.20.20.190">
    <property type="entry name" value="Phosphatidylinositol (PI) phosphodiesterase"/>
    <property type="match status" value="1"/>
</dbReference>
<evidence type="ECO:0000313" key="3">
    <source>
        <dbReference type="Proteomes" id="UP001461960"/>
    </source>
</evidence>
<dbReference type="PANTHER" id="PTHR46211">
    <property type="entry name" value="GLYCEROPHOSPHORYL DIESTER PHOSPHODIESTERASE"/>
    <property type="match status" value="1"/>
</dbReference>
<comment type="caution">
    <text evidence="2">The sequence shown here is derived from an EMBL/GenBank/DDBJ whole genome shotgun (WGS) entry which is preliminary data.</text>
</comment>
<keyword evidence="3" id="KW-1185">Reference proteome</keyword>
<dbReference type="SUPFAM" id="SSF51695">
    <property type="entry name" value="PLC-like phosphodiesterases"/>
    <property type="match status" value="1"/>
</dbReference>
<proteinExistence type="predicted"/>
<reference evidence="2 3" key="1">
    <citation type="submission" date="2024-05" db="EMBL/GenBank/DDBJ databases">
        <authorList>
            <person name="Kim H.-Y."/>
            <person name="Kim E."/>
            <person name="Cai Y."/>
            <person name="Yang S.-M."/>
            <person name="Lee W."/>
        </authorList>
    </citation>
    <scope>NUCLEOTIDE SEQUENCE [LARGE SCALE GENOMIC DNA]</scope>
    <source>
        <strain evidence="2 3">FBL11</strain>
    </source>
</reference>
<dbReference type="CDD" id="cd08556">
    <property type="entry name" value="GDPD"/>
    <property type="match status" value="1"/>
</dbReference>
<dbReference type="InterPro" id="IPR030395">
    <property type="entry name" value="GP_PDE_dom"/>
</dbReference>
<accession>A0ABU9X725</accession>